<dbReference type="AlphaFoldDB" id="A0A414WDH7"/>
<proteinExistence type="predicted"/>
<evidence type="ECO:0000313" key="2">
    <source>
        <dbReference type="EMBL" id="RHH31957.1"/>
    </source>
</evidence>
<name>A0A414WDH7_BACUN</name>
<evidence type="ECO:0000313" key="3">
    <source>
        <dbReference type="Proteomes" id="UP000283766"/>
    </source>
</evidence>
<dbReference type="RefSeq" id="WP_118274326.1">
    <property type="nucleotide sequence ID" value="NZ_QRJL01000004.1"/>
</dbReference>
<dbReference type="Proteomes" id="UP000283766">
    <property type="component" value="Unassembled WGS sequence"/>
</dbReference>
<accession>A0A414WDH7</accession>
<dbReference type="Pfam" id="PF11888">
    <property type="entry name" value="DUF3408"/>
    <property type="match status" value="1"/>
</dbReference>
<feature type="region of interest" description="Disordered" evidence="1">
    <location>
        <begin position="1"/>
        <end position="25"/>
    </location>
</feature>
<evidence type="ECO:0000256" key="1">
    <source>
        <dbReference type="SAM" id="MobiDB-lite"/>
    </source>
</evidence>
<reference evidence="2 3" key="1">
    <citation type="submission" date="2018-08" db="EMBL/GenBank/DDBJ databases">
        <title>A genome reference for cultivated species of the human gut microbiota.</title>
        <authorList>
            <person name="Zou Y."/>
            <person name="Xue W."/>
            <person name="Luo G."/>
        </authorList>
    </citation>
    <scope>NUCLEOTIDE SEQUENCE [LARGE SCALE GENOMIC DNA]</scope>
    <source>
        <strain evidence="2 3">AM18-14LB</strain>
    </source>
</reference>
<organism evidence="2 3">
    <name type="scientific">Bacteroides uniformis</name>
    <dbReference type="NCBI Taxonomy" id="820"/>
    <lineage>
        <taxon>Bacteria</taxon>
        <taxon>Pseudomonadati</taxon>
        <taxon>Bacteroidota</taxon>
        <taxon>Bacteroidia</taxon>
        <taxon>Bacteroidales</taxon>
        <taxon>Bacteroidaceae</taxon>
        <taxon>Bacteroides</taxon>
    </lineage>
</organism>
<feature type="compositionally biased region" description="Basic and acidic residues" evidence="1">
    <location>
        <begin position="1"/>
        <end position="12"/>
    </location>
</feature>
<gene>
    <name evidence="2" type="ORF">DW216_08125</name>
</gene>
<dbReference type="EMBL" id="QRJL01000004">
    <property type="protein sequence ID" value="RHH31957.1"/>
    <property type="molecule type" value="Genomic_DNA"/>
</dbReference>
<protein>
    <submittedName>
        <fullName evidence="2">DUF3408 domain-containing protein</fullName>
    </submittedName>
</protein>
<dbReference type="InterPro" id="IPR021823">
    <property type="entry name" value="DUF3408"/>
</dbReference>
<comment type="caution">
    <text evidence="2">The sequence shown here is derived from an EMBL/GenBank/DDBJ whole genome shotgun (WGS) entry which is preliminary data.</text>
</comment>
<sequence length="157" mass="17945">MKKTESIEKDALAEMMSPSVSPSAARDAEVKKSVELALYDFSPTNRIVDSVIDEETVADPQIIEESIIAIEEPPTIQRRVSSKQRKLSLEEYSNAYLKVPVIKDRKPVFVSCEVRDRLEDYVRKLGGRKMSVSGLLENIARQHLDTYDADFEQWRKL</sequence>